<dbReference type="Proteomes" id="UP000608420">
    <property type="component" value="Unassembled WGS sequence"/>
</dbReference>
<dbReference type="SMART" id="SM00448">
    <property type="entry name" value="REC"/>
    <property type="match status" value="1"/>
</dbReference>
<reference evidence="8" key="1">
    <citation type="journal article" date="2019" name="Int. J. Syst. Evol. Microbiol.">
        <title>The Global Catalogue of Microorganisms (GCM) 10K type strain sequencing project: providing services to taxonomists for standard genome sequencing and annotation.</title>
        <authorList>
            <consortium name="The Broad Institute Genomics Platform"/>
            <consortium name="The Broad Institute Genome Sequencing Center for Infectious Disease"/>
            <person name="Wu L."/>
            <person name="Ma J."/>
        </authorList>
    </citation>
    <scope>NUCLEOTIDE SEQUENCE [LARGE SCALE GENOMIC DNA]</scope>
    <source>
        <strain evidence="8">CGMCC 1.15420</strain>
    </source>
</reference>
<evidence type="ECO:0000259" key="6">
    <source>
        <dbReference type="PROSITE" id="PS50110"/>
    </source>
</evidence>
<evidence type="ECO:0000256" key="1">
    <source>
        <dbReference type="ARBA" id="ARBA00023015"/>
    </source>
</evidence>
<dbReference type="PRINTS" id="PR00032">
    <property type="entry name" value="HTHARAC"/>
</dbReference>
<sequence>MNLKVLLVDDEPWVTESLKASIDWNTHGFEVVATACSGAEAISMLETLKPDVVFTDIRMPGMSGLELVKRGKAIAPAIDYVLVSGYAEFAYAQKAISYGAIAYCLKPFEEAEIESILGRLRRERVRHRIHSHDNPSNPELDIESLILGYLDEPDGTREQQLLNKLEELAVIRQASDSLSVFVLSSPSAARPNFLALYPYAKIGRSKHLFLIPYDQTDQLIGQIEELERATLHTSEGERTTKLYGAGISERSAARPDLYHAVKEANELADQYFIHGGFMVARRQPDRVRGFKDLLKQMDEGMRAGDMARVNSIFDKMVLLFHSGLLTVQHALQLHHNVSAYLYFFKPDEDELMLYSRERLLLAYPSVQEMLQDLRQCITGSILHTQDESCIQSGNETFRVILSYVNQHFTEDVSIQSLSQQFYTNPSYISQLFKKEIGETFTAYVAKLRIAHACELLRGTNLLIGEVAEKSGYMDYFYFTRMFKKYMGKTPSQFRTEL</sequence>
<dbReference type="Pfam" id="PF00072">
    <property type="entry name" value="Response_reg"/>
    <property type="match status" value="1"/>
</dbReference>
<dbReference type="SUPFAM" id="SSF46689">
    <property type="entry name" value="Homeodomain-like"/>
    <property type="match status" value="2"/>
</dbReference>
<name>A0ABQ1W4G6_9BACL</name>
<evidence type="ECO:0000313" key="7">
    <source>
        <dbReference type="EMBL" id="GGG12428.1"/>
    </source>
</evidence>
<dbReference type="InterPro" id="IPR020449">
    <property type="entry name" value="Tscrpt_reg_AraC-type_HTH"/>
</dbReference>
<feature type="domain" description="HTH araC/xylS-type" evidence="5">
    <location>
        <begin position="398"/>
        <end position="496"/>
    </location>
</feature>
<dbReference type="EMBL" id="BMIW01000034">
    <property type="protein sequence ID" value="GGG12428.1"/>
    <property type="molecule type" value="Genomic_DNA"/>
</dbReference>
<dbReference type="RefSeq" id="WP_120461961.1">
    <property type="nucleotide sequence ID" value="NZ_BMIW01000034.1"/>
</dbReference>
<accession>A0ABQ1W4G6</accession>
<evidence type="ECO:0000256" key="2">
    <source>
        <dbReference type="ARBA" id="ARBA00023125"/>
    </source>
</evidence>
<dbReference type="InterPro" id="IPR018062">
    <property type="entry name" value="HTH_AraC-typ_CS"/>
</dbReference>
<dbReference type="Pfam" id="PF12833">
    <property type="entry name" value="HTH_18"/>
    <property type="match status" value="1"/>
</dbReference>
<dbReference type="Gene3D" id="1.10.10.60">
    <property type="entry name" value="Homeodomain-like"/>
    <property type="match status" value="2"/>
</dbReference>
<dbReference type="InterPro" id="IPR018060">
    <property type="entry name" value="HTH_AraC"/>
</dbReference>
<dbReference type="SMART" id="SM00342">
    <property type="entry name" value="HTH_ARAC"/>
    <property type="match status" value="1"/>
</dbReference>
<proteinExistence type="predicted"/>
<keyword evidence="8" id="KW-1185">Reference proteome</keyword>
<keyword evidence="4" id="KW-0597">Phosphoprotein</keyword>
<keyword evidence="3" id="KW-0804">Transcription</keyword>
<dbReference type="CDD" id="cd17536">
    <property type="entry name" value="REC_YesN-like"/>
    <property type="match status" value="1"/>
</dbReference>
<dbReference type="InterPro" id="IPR011006">
    <property type="entry name" value="CheY-like_superfamily"/>
</dbReference>
<evidence type="ECO:0000313" key="8">
    <source>
        <dbReference type="Proteomes" id="UP000608420"/>
    </source>
</evidence>
<feature type="domain" description="Response regulatory" evidence="6">
    <location>
        <begin position="4"/>
        <end position="121"/>
    </location>
</feature>
<dbReference type="Gene3D" id="3.40.50.2300">
    <property type="match status" value="1"/>
</dbReference>
<protein>
    <recommendedName>
        <fullName evidence="9">DNA-binding response regulator</fullName>
    </recommendedName>
</protein>
<keyword evidence="1" id="KW-0805">Transcription regulation</keyword>
<dbReference type="InterPro" id="IPR009057">
    <property type="entry name" value="Homeodomain-like_sf"/>
</dbReference>
<dbReference type="PANTHER" id="PTHR43280">
    <property type="entry name" value="ARAC-FAMILY TRANSCRIPTIONAL REGULATOR"/>
    <property type="match status" value="1"/>
</dbReference>
<keyword evidence="2" id="KW-0238">DNA-binding</keyword>
<evidence type="ECO:0000256" key="4">
    <source>
        <dbReference type="PROSITE-ProRule" id="PRU00169"/>
    </source>
</evidence>
<evidence type="ECO:0000259" key="5">
    <source>
        <dbReference type="PROSITE" id="PS01124"/>
    </source>
</evidence>
<feature type="modified residue" description="4-aspartylphosphate" evidence="4">
    <location>
        <position position="56"/>
    </location>
</feature>
<dbReference type="InterPro" id="IPR001789">
    <property type="entry name" value="Sig_transdc_resp-reg_receiver"/>
</dbReference>
<gene>
    <name evidence="7" type="ORF">GCM10010913_37790</name>
</gene>
<dbReference type="PROSITE" id="PS50110">
    <property type="entry name" value="RESPONSE_REGULATORY"/>
    <property type="match status" value="1"/>
</dbReference>
<dbReference type="SUPFAM" id="SSF52172">
    <property type="entry name" value="CheY-like"/>
    <property type="match status" value="1"/>
</dbReference>
<evidence type="ECO:0000256" key="3">
    <source>
        <dbReference type="ARBA" id="ARBA00023163"/>
    </source>
</evidence>
<comment type="caution">
    <text evidence="7">The sequence shown here is derived from an EMBL/GenBank/DDBJ whole genome shotgun (WGS) entry which is preliminary data.</text>
</comment>
<evidence type="ECO:0008006" key="9">
    <source>
        <dbReference type="Google" id="ProtNLM"/>
    </source>
</evidence>
<dbReference type="PROSITE" id="PS00041">
    <property type="entry name" value="HTH_ARAC_FAMILY_1"/>
    <property type="match status" value="1"/>
</dbReference>
<organism evidence="7 8">
    <name type="scientific">Paenibacillus aceti</name>
    <dbReference type="NCBI Taxonomy" id="1820010"/>
    <lineage>
        <taxon>Bacteria</taxon>
        <taxon>Bacillati</taxon>
        <taxon>Bacillota</taxon>
        <taxon>Bacilli</taxon>
        <taxon>Bacillales</taxon>
        <taxon>Paenibacillaceae</taxon>
        <taxon>Paenibacillus</taxon>
    </lineage>
</organism>
<dbReference type="PANTHER" id="PTHR43280:SF28">
    <property type="entry name" value="HTH-TYPE TRANSCRIPTIONAL ACTIVATOR RHAS"/>
    <property type="match status" value="1"/>
</dbReference>
<dbReference type="PROSITE" id="PS01124">
    <property type="entry name" value="HTH_ARAC_FAMILY_2"/>
    <property type="match status" value="1"/>
</dbReference>